<proteinExistence type="predicted"/>
<sequence>MFLGHDRGMTTTSHIGTFAGTTSVTTPNEVKTVFGAVRTALRHRRAVRAMHAQIVRELSSYTTPNEIAELDAMIERSDVEADPEYATLIERVRSRSI</sequence>
<dbReference type="EMBL" id="LT629710">
    <property type="protein sequence ID" value="SDO75290.1"/>
    <property type="molecule type" value="Genomic_DNA"/>
</dbReference>
<accession>A0A1H0M585</accession>
<evidence type="ECO:0000313" key="1">
    <source>
        <dbReference type="EMBL" id="SDO75290.1"/>
    </source>
</evidence>
<reference evidence="1 2" key="1">
    <citation type="submission" date="2016-10" db="EMBL/GenBank/DDBJ databases">
        <authorList>
            <person name="de Groot N.N."/>
        </authorList>
    </citation>
    <scope>NUCLEOTIDE SEQUENCE [LARGE SCALE GENOMIC DNA]</scope>
    <source>
        <strain evidence="2">P4-7,KCTC 19426,CECT 7604</strain>
    </source>
</reference>
<dbReference type="AlphaFoldDB" id="A0A1H0M585"/>
<dbReference type="STRING" id="1090615.SAMN04515671_1918"/>
<organism evidence="1 2">
    <name type="scientific">Nakamurella panacisegetis</name>
    <dbReference type="NCBI Taxonomy" id="1090615"/>
    <lineage>
        <taxon>Bacteria</taxon>
        <taxon>Bacillati</taxon>
        <taxon>Actinomycetota</taxon>
        <taxon>Actinomycetes</taxon>
        <taxon>Nakamurellales</taxon>
        <taxon>Nakamurellaceae</taxon>
        <taxon>Nakamurella</taxon>
    </lineage>
</organism>
<keyword evidence="2" id="KW-1185">Reference proteome</keyword>
<evidence type="ECO:0000313" key="2">
    <source>
        <dbReference type="Proteomes" id="UP000198741"/>
    </source>
</evidence>
<gene>
    <name evidence="1" type="ORF">SAMN04515671_1918</name>
</gene>
<name>A0A1H0M585_9ACTN</name>
<dbReference type="Proteomes" id="UP000198741">
    <property type="component" value="Chromosome I"/>
</dbReference>
<protein>
    <submittedName>
        <fullName evidence="1">Uncharacterized protein</fullName>
    </submittedName>
</protein>